<evidence type="ECO:0008006" key="9">
    <source>
        <dbReference type="Google" id="ProtNLM"/>
    </source>
</evidence>
<keyword evidence="4 6" id="KW-1133">Transmembrane helix</keyword>
<dbReference type="AlphaFoldDB" id="A0A3S5CY55"/>
<protein>
    <recommendedName>
        <fullName evidence="9">Branched-chain amino acid ABC transporter permease</fullName>
    </recommendedName>
</protein>
<evidence type="ECO:0000313" key="7">
    <source>
        <dbReference type="EMBL" id="VCU07505.1"/>
    </source>
</evidence>
<feature type="transmembrane region" description="Helical" evidence="6">
    <location>
        <begin position="269"/>
        <end position="294"/>
    </location>
</feature>
<dbReference type="Pfam" id="PF02653">
    <property type="entry name" value="BPD_transp_2"/>
    <property type="match status" value="1"/>
</dbReference>
<evidence type="ECO:0000256" key="5">
    <source>
        <dbReference type="ARBA" id="ARBA00023136"/>
    </source>
</evidence>
<dbReference type="InterPro" id="IPR043428">
    <property type="entry name" value="LivM-like"/>
</dbReference>
<keyword evidence="8" id="KW-1185">Reference proteome</keyword>
<feature type="transmembrane region" description="Helical" evidence="6">
    <location>
        <begin position="86"/>
        <end position="103"/>
    </location>
</feature>
<dbReference type="GO" id="GO:0015658">
    <property type="term" value="F:branched-chain amino acid transmembrane transporter activity"/>
    <property type="evidence" value="ECO:0007669"/>
    <property type="project" value="InterPro"/>
</dbReference>
<feature type="transmembrane region" description="Helical" evidence="6">
    <location>
        <begin position="182"/>
        <end position="202"/>
    </location>
</feature>
<feature type="transmembrane region" description="Helical" evidence="6">
    <location>
        <begin position="60"/>
        <end position="79"/>
    </location>
</feature>
<feature type="transmembrane region" description="Helical" evidence="6">
    <location>
        <begin position="306"/>
        <end position="331"/>
    </location>
</feature>
<evidence type="ECO:0000256" key="4">
    <source>
        <dbReference type="ARBA" id="ARBA00022989"/>
    </source>
</evidence>
<dbReference type="CDD" id="cd06581">
    <property type="entry name" value="TM_PBP1_LivM_like"/>
    <property type="match status" value="1"/>
</dbReference>
<reference evidence="8" key="1">
    <citation type="submission" date="2018-10" db="EMBL/GenBank/DDBJ databases">
        <authorList>
            <person name="Peiro R."/>
            <person name="Begona"/>
            <person name="Cbmso G."/>
            <person name="Lopez M."/>
            <person name="Gonzalez S."/>
            <person name="Sacristan E."/>
            <person name="Castillo E."/>
        </authorList>
    </citation>
    <scope>NUCLEOTIDE SEQUENCE [LARGE SCALE GENOMIC DNA]</scope>
</reference>
<dbReference type="GO" id="GO:0005886">
    <property type="term" value="C:plasma membrane"/>
    <property type="evidence" value="ECO:0007669"/>
    <property type="project" value="UniProtKB-SubCell"/>
</dbReference>
<accession>A0A3S5CY55</accession>
<feature type="transmembrane region" description="Helical" evidence="6">
    <location>
        <begin position="109"/>
        <end position="129"/>
    </location>
</feature>
<feature type="transmembrane region" description="Helical" evidence="6">
    <location>
        <begin position="28"/>
        <end position="54"/>
    </location>
</feature>
<organism evidence="7 8">
    <name type="scientific">Rhodoplanes serenus</name>
    <dbReference type="NCBI Taxonomy" id="200615"/>
    <lineage>
        <taxon>Bacteria</taxon>
        <taxon>Pseudomonadati</taxon>
        <taxon>Pseudomonadota</taxon>
        <taxon>Alphaproteobacteria</taxon>
        <taxon>Hyphomicrobiales</taxon>
        <taxon>Nitrobacteraceae</taxon>
        <taxon>Rhodoplanes</taxon>
    </lineage>
</organism>
<evidence type="ECO:0000256" key="2">
    <source>
        <dbReference type="ARBA" id="ARBA00022475"/>
    </source>
</evidence>
<keyword evidence="3 6" id="KW-0812">Transmembrane</keyword>
<comment type="subcellular location">
    <subcellularLocation>
        <location evidence="1">Cell membrane</location>
        <topology evidence="1">Multi-pass membrane protein</topology>
    </subcellularLocation>
</comment>
<dbReference type="EMBL" id="UWOC01000044">
    <property type="protein sequence ID" value="VCU07505.1"/>
    <property type="molecule type" value="Genomic_DNA"/>
</dbReference>
<dbReference type="Proteomes" id="UP000289200">
    <property type="component" value="Unassembled WGS sequence"/>
</dbReference>
<comment type="caution">
    <text evidence="7">The sequence shown here is derived from an EMBL/GenBank/DDBJ whole genome shotgun (WGS) entry which is preliminary data.</text>
</comment>
<evidence type="ECO:0000256" key="6">
    <source>
        <dbReference type="SAM" id="Phobius"/>
    </source>
</evidence>
<feature type="transmembrane region" description="Helical" evidence="6">
    <location>
        <begin position="223"/>
        <end position="249"/>
    </location>
</feature>
<name>A0A3S5CY55_9BRAD</name>
<feature type="transmembrane region" description="Helical" evidence="6">
    <location>
        <begin position="134"/>
        <end position="155"/>
    </location>
</feature>
<dbReference type="RefSeq" id="WP_244601461.1">
    <property type="nucleotide sequence ID" value="NZ_UWOC01000044.1"/>
</dbReference>
<sequence>MHTPGEMQSAAPAAAEEGAPAPRRRRAVVLPAILFAGLALLPAAALALSAGYMLDLFTRVMIFSVAALSLDLLIGYAALVTFGQAAFLGLGAYAVGILAAHGITDALVALPVALAVSGLFALLTGLVCLRTKGVYFIMITLAFGQMAFFTAASLAPYGGDDGLTLADRNTVAGLPLFDNPLAFYYVVLACLVGAYLMCRTLVASRFGRVLRGAKDNPVRMTTLGFRVYHFQLVAYVIAGMLSGLAGFLLGNATEFVSPAYMSWQRSGELIIMVLLGGMGTLHGAILGAATFLLLEEWLSAFTEHWKMIFGPFLVLIVVFVRGGLIGIGAAIGRRLFRG</sequence>
<gene>
    <name evidence="7" type="ORF">RHODGE_RHODGE_00749</name>
</gene>
<dbReference type="PANTHER" id="PTHR30482:SF17">
    <property type="entry name" value="ABC TRANSPORTER ATP-BINDING PROTEIN"/>
    <property type="match status" value="1"/>
</dbReference>
<dbReference type="PANTHER" id="PTHR30482">
    <property type="entry name" value="HIGH-AFFINITY BRANCHED-CHAIN AMINO ACID TRANSPORT SYSTEM PERMEASE"/>
    <property type="match status" value="1"/>
</dbReference>
<evidence type="ECO:0000256" key="1">
    <source>
        <dbReference type="ARBA" id="ARBA00004651"/>
    </source>
</evidence>
<evidence type="ECO:0000313" key="8">
    <source>
        <dbReference type="Proteomes" id="UP000289200"/>
    </source>
</evidence>
<keyword evidence="5 6" id="KW-0472">Membrane</keyword>
<evidence type="ECO:0000256" key="3">
    <source>
        <dbReference type="ARBA" id="ARBA00022692"/>
    </source>
</evidence>
<proteinExistence type="predicted"/>
<dbReference type="InterPro" id="IPR001851">
    <property type="entry name" value="ABC_transp_permease"/>
</dbReference>
<keyword evidence="2" id="KW-1003">Cell membrane</keyword>